<dbReference type="OrthoDB" id="5416147at2"/>
<dbReference type="SUPFAM" id="SSF53474">
    <property type="entry name" value="alpha/beta-Hydrolases"/>
    <property type="match status" value="1"/>
</dbReference>
<organism evidence="2 3">
    <name type="scientific">Lutimaribacter saemankumensis</name>
    <dbReference type="NCBI Taxonomy" id="490829"/>
    <lineage>
        <taxon>Bacteria</taxon>
        <taxon>Pseudomonadati</taxon>
        <taxon>Pseudomonadota</taxon>
        <taxon>Alphaproteobacteria</taxon>
        <taxon>Rhodobacterales</taxon>
        <taxon>Roseobacteraceae</taxon>
        <taxon>Lutimaribacter</taxon>
    </lineage>
</organism>
<dbReference type="AlphaFoldDB" id="A0A1G8L741"/>
<dbReference type="InterPro" id="IPR029058">
    <property type="entry name" value="AB_hydrolase_fold"/>
</dbReference>
<dbReference type="RefSeq" id="WP_090028159.1">
    <property type="nucleotide sequence ID" value="NZ_FNEB01000003.1"/>
</dbReference>
<feature type="domain" description="Serine aminopeptidase S33" evidence="1">
    <location>
        <begin position="81"/>
        <end position="281"/>
    </location>
</feature>
<dbReference type="STRING" id="490829.SAMN05421850_103207"/>
<protein>
    <submittedName>
        <fullName evidence="2">Esterase/lipase</fullName>
    </submittedName>
</protein>
<evidence type="ECO:0000313" key="3">
    <source>
        <dbReference type="Proteomes" id="UP000199340"/>
    </source>
</evidence>
<evidence type="ECO:0000259" key="1">
    <source>
        <dbReference type="Pfam" id="PF12146"/>
    </source>
</evidence>
<evidence type="ECO:0000313" key="2">
    <source>
        <dbReference type="EMBL" id="SDI51534.1"/>
    </source>
</evidence>
<dbReference type="Gene3D" id="3.40.50.1820">
    <property type="entry name" value="alpha/beta hydrolase"/>
    <property type="match status" value="1"/>
</dbReference>
<accession>A0A1G8L741</accession>
<gene>
    <name evidence="2" type="ORF">SAMN05421850_103207</name>
</gene>
<keyword evidence="3" id="KW-1185">Reference proteome</keyword>
<reference evidence="2 3" key="1">
    <citation type="submission" date="2016-10" db="EMBL/GenBank/DDBJ databases">
        <authorList>
            <person name="de Groot N.N."/>
        </authorList>
    </citation>
    <scope>NUCLEOTIDE SEQUENCE [LARGE SCALE GENOMIC DNA]</scope>
    <source>
        <strain evidence="2 3">DSM 28010</strain>
    </source>
</reference>
<proteinExistence type="predicted"/>
<sequence>MRGAVKWLGRGLLFLAVCAAGLFVLGPYEPVDAEITLDRDAIAADPAGYLAMREARFGDIRPGQQKQIVWAGAPGAKTPLSVVYFHGFSASANEIRPVPDNVAGALGANLVFTRFAGHGRDSGAMGEARAGDWIADAAEAMEVARAVGDEVVIISTSTGGTLAALAAIDPEMSRGLKGIVFVAPNFGINNPAAPLLTLPAARQWLPVLFGATRSYEPASDAQAASWTTSYPSTAVLPLAALVQHAVAQDFGRATAPALFYFSEHDKVVVPSRTHEIIERWGGPVTVMAPRLGPRDDPNAHVITGDIMSPGTTAEATGIILDWVRGM</sequence>
<dbReference type="Proteomes" id="UP000199340">
    <property type="component" value="Unassembled WGS sequence"/>
</dbReference>
<dbReference type="InterPro" id="IPR022742">
    <property type="entry name" value="Hydrolase_4"/>
</dbReference>
<name>A0A1G8L741_9RHOB</name>
<dbReference type="Pfam" id="PF12146">
    <property type="entry name" value="Hydrolase_4"/>
    <property type="match status" value="1"/>
</dbReference>
<dbReference type="EMBL" id="FNEB01000003">
    <property type="protein sequence ID" value="SDI51534.1"/>
    <property type="molecule type" value="Genomic_DNA"/>
</dbReference>